<proteinExistence type="predicted"/>
<dbReference type="GeneID" id="112686059"/>
<dbReference type="CTD" id="35504"/>
<dbReference type="RefSeq" id="XP_025413954.1">
    <property type="nucleotide sequence ID" value="XM_025558169.1"/>
</dbReference>
<evidence type="ECO:0000256" key="2">
    <source>
        <dbReference type="ARBA" id="ARBA00022692"/>
    </source>
</evidence>
<dbReference type="PANTHER" id="PTHR21284:SF11">
    <property type="entry name" value="KUNE-KUNE"/>
    <property type="match status" value="1"/>
</dbReference>
<evidence type="ECO:0000313" key="8">
    <source>
        <dbReference type="RefSeq" id="XP_025413954.1"/>
    </source>
</evidence>
<dbReference type="Proteomes" id="UP000694846">
    <property type="component" value="Unplaced"/>
</dbReference>
<protein>
    <submittedName>
        <fullName evidence="8">Uncharacterized protein LOC112686059</fullName>
    </submittedName>
</protein>
<name>A0A2S2R3I0_9HEMI</name>
<dbReference type="EMBL" id="GGMS01015388">
    <property type="protein sequence ID" value="MBY84591.1"/>
    <property type="molecule type" value="Transcribed_RNA"/>
</dbReference>
<accession>A0A2S2R3I0</accession>
<reference evidence="8" key="2">
    <citation type="submission" date="2025-04" db="UniProtKB">
        <authorList>
            <consortium name="RefSeq"/>
        </authorList>
    </citation>
    <scope>IDENTIFICATION</scope>
    <source>
        <tissue evidence="8">Whole body</tissue>
    </source>
</reference>
<dbReference type="GO" id="GO:0035151">
    <property type="term" value="P:regulation of tube size, open tracheal system"/>
    <property type="evidence" value="ECO:0007669"/>
    <property type="project" value="TreeGrafter"/>
</dbReference>
<dbReference type="Pfam" id="PF13903">
    <property type="entry name" value="Claudin_2"/>
    <property type="match status" value="1"/>
</dbReference>
<feature type="transmembrane region" description="Helical" evidence="5">
    <location>
        <begin position="94"/>
        <end position="116"/>
    </location>
</feature>
<evidence type="ECO:0000313" key="7">
    <source>
        <dbReference type="Proteomes" id="UP000694846"/>
    </source>
</evidence>
<organism evidence="6">
    <name type="scientific">Sipha flava</name>
    <name type="common">yellow sugarcane aphid</name>
    <dbReference type="NCBI Taxonomy" id="143950"/>
    <lineage>
        <taxon>Eukaryota</taxon>
        <taxon>Metazoa</taxon>
        <taxon>Ecdysozoa</taxon>
        <taxon>Arthropoda</taxon>
        <taxon>Hexapoda</taxon>
        <taxon>Insecta</taxon>
        <taxon>Pterygota</taxon>
        <taxon>Neoptera</taxon>
        <taxon>Paraneoptera</taxon>
        <taxon>Hemiptera</taxon>
        <taxon>Sternorrhyncha</taxon>
        <taxon>Aphidomorpha</taxon>
        <taxon>Aphidoidea</taxon>
        <taxon>Aphididae</taxon>
        <taxon>Sipha</taxon>
    </lineage>
</organism>
<evidence type="ECO:0000313" key="6">
    <source>
        <dbReference type="EMBL" id="MBY84591.1"/>
    </source>
</evidence>
<feature type="transmembrane region" description="Helical" evidence="5">
    <location>
        <begin position="123"/>
        <end position="148"/>
    </location>
</feature>
<dbReference type="GO" id="GO:0019991">
    <property type="term" value="P:septate junction assembly"/>
    <property type="evidence" value="ECO:0007669"/>
    <property type="project" value="TreeGrafter"/>
</dbReference>
<feature type="transmembrane region" description="Helical" evidence="5">
    <location>
        <begin position="168"/>
        <end position="189"/>
    </location>
</feature>
<keyword evidence="2 5" id="KW-0812">Transmembrane</keyword>
<evidence type="ECO:0000256" key="3">
    <source>
        <dbReference type="ARBA" id="ARBA00022989"/>
    </source>
</evidence>
<dbReference type="AlphaFoldDB" id="A0A2S2R3I0"/>
<dbReference type="OrthoDB" id="10062378at2759"/>
<dbReference type="GO" id="GO:0016020">
    <property type="term" value="C:membrane"/>
    <property type="evidence" value="ECO:0007669"/>
    <property type="project" value="UniProtKB-SubCell"/>
</dbReference>
<gene>
    <name evidence="8" type="primary">LOC112686059</name>
    <name evidence="6" type="ORF">g.116243</name>
</gene>
<dbReference type="Gene3D" id="1.20.140.150">
    <property type="match status" value="1"/>
</dbReference>
<keyword evidence="3 5" id="KW-1133">Transmembrane helix</keyword>
<dbReference type="GO" id="GO:0005918">
    <property type="term" value="C:septate junction"/>
    <property type="evidence" value="ECO:0007669"/>
    <property type="project" value="TreeGrafter"/>
</dbReference>
<comment type="subcellular location">
    <subcellularLocation>
        <location evidence="1">Membrane</location>
        <topology evidence="1">Multi-pass membrane protein</topology>
    </subcellularLocation>
</comment>
<sequence>MAKSRNGLTAVGLSVLGAFLVLLAFTTKSWVVTDGKLEHPKFERIGLWVVCFKDFEDSHHWYDTKFGNCWWVFEEEYYIIYDILFKGFYIATQFWFSACVLLTVVGLFYTALYMYLNRAYERYVKILFTIGGLDIAAAICGTIALVIFGIHGDSRVWMPHWEHNDIGWSYGVAVAGTISLYVSGILFTIEGRVHKIKRQKMANQRANYDYDIHDLKQSSHTDI</sequence>
<evidence type="ECO:0000256" key="4">
    <source>
        <dbReference type="ARBA" id="ARBA00023136"/>
    </source>
</evidence>
<evidence type="ECO:0000256" key="1">
    <source>
        <dbReference type="ARBA" id="ARBA00004141"/>
    </source>
</evidence>
<dbReference type="InterPro" id="IPR004031">
    <property type="entry name" value="PMP22/EMP/MP20/Claudin"/>
</dbReference>
<dbReference type="PANTHER" id="PTHR21284">
    <property type="entry name" value="EG:80H7.2 PROTEIN"/>
    <property type="match status" value="1"/>
</dbReference>
<keyword evidence="4 5" id="KW-0472">Membrane</keyword>
<keyword evidence="7" id="KW-1185">Reference proteome</keyword>
<reference evidence="6" key="1">
    <citation type="submission" date="2018-04" db="EMBL/GenBank/DDBJ databases">
        <title>Transcriptome assembly of Sipha flava.</title>
        <authorList>
            <person name="Scully E.D."/>
            <person name="Geib S.M."/>
            <person name="Palmer N.A."/>
            <person name="Koch K."/>
            <person name="Bradshaw J."/>
            <person name="Heng-Moss T."/>
            <person name="Sarath G."/>
        </authorList>
    </citation>
    <scope>NUCLEOTIDE SEQUENCE</scope>
</reference>
<evidence type="ECO:0000256" key="5">
    <source>
        <dbReference type="SAM" id="Phobius"/>
    </source>
</evidence>